<dbReference type="InterPro" id="IPR002347">
    <property type="entry name" value="SDR_fam"/>
</dbReference>
<comment type="caution">
    <text evidence="4">The sequence shown here is derived from an EMBL/GenBank/DDBJ whole genome shotgun (WGS) entry which is preliminary data.</text>
</comment>
<reference evidence="4" key="2">
    <citation type="submission" date="2020-09" db="EMBL/GenBank/DDBJ databases">
        <authorList>
            <person name="Sun Q."/>
            <person name="Zhou Y."/>
        </authorList>
    </citation>
    <scope>NUCLEOTIDE SEQUENCE</scope>
    <source>
        <strain evidence="4">CGMCC 1.15367</strain>
    </source>
</reference>
<evidence type="ECO:0000256" key="1">
    <source>
        <dbReference type="ARBA" id="ARBA00006484"/>
    </source>
</evidence>
<dbReference type="InterPro" id="IPR057326">
    <property type="entry name" value="KR_dom"/>
</dbReference>
<evidence type="ECO:0000259" key="3">
    <source>
        <dbReference type="SMART" id="SM00822"/>
    </source>
</evidence>
<keyword evidence="2" id="KW-0560">Oxidoreductase</keyword>
<dbReference type="PANTHER" id="PTHR43477:SF1">
    <property type="entry name" value="DIHYDROANTICAPSIN 7-DEHYDROGENASE"/>
    <property type="match status" value="1"/>
</dbReference>
<dbReference type="Proteomes" id="UP000644699">
    <property type="component" value="Unassembled WGS sequence"/>
</dbReference>
<accession>A0A917E0Y3</accession>
<dbReference type="GO" id="GO:0016491">
    <property type="term" value="F:oxidoreductase activity"/>
    <property type="evidence" value="ECO:0007669"/>
    <property type="project" value="UniProtKB-KW"/>
</dbReference>
<dbReference type="SUPFAM" id="SSF51735">
    <property type="entry name" value="NAD(P)-binding Rossmann-fold domains"/>
    <property type="match status" value="1"/>
</dbReference>
<sequence length="241" mass="25088">MGHHLIFGGNGGIGEAVAERLRASGHEVTIAGRNEPELRAVAERIGARALVCDVLKDEDLTRLAENIADGLDGLVFAVGTINLKPFEKLTEEDFLGDFRLNAVAAARSVQVMLPKLRAAKNGASVLLFSTVAVEQGFAAHASIAMAKGAVAALTRTLAAELAPEIRVNAIAPSLTDTPLGQKVAGSERMADAVAKMHPLPRLGRAADMAAMAELLLTAEGGWITGQVIGIDGGRSTLRVKG</sequence>
<dbReference type="PANTHER" id="PTHR43477">
    <property type="entry name" value="DIHYDROANTICAPSIN 7-DEHYDROGENASE"/>
    <property type="match status" value="1"/>
</dbReference>
<dbReference type="SMART" id="SM00822">
    <property type="entry name" value="PKS_KR"/>
    <property type="match status" value="1"/>
</dbReference>
<evidence type="ECO:0000313" key="4">
    <source>
        <dbReference type="EMBL" id="GGD90891.1"/>
    </source>
</evidence>
<dbReference type="EMBL" id="BMIQ01000001">
    <property type="protein sequence ID" value="GGD90891.1"/>
    <property type="molecule type" value="Genomic_DNA"/>
</dbReference>
<keyword evidence="5" id="KW-1185">Reference proteome</keyword>
<dbReference type="RefSeq" id="WP_188906805.1">
    <property type="nucleotide sequence ID" value="NZ_BMIQ01000001.1"/>
</dbReference>
<evidence type="ECO:0000313" key="5">
    <source>
        <dbReference type="Proteomes" id="UP000644699"/>
    </source>
</evidence>
<protein>
    <submittedName>
        <fullName evidence="4">Short-chain dehydrogenase</fullName>
    </submittedName>
</protein>
<comment type="similarity">
    <text evidence="1">Belongs to the short-chain dehydrogenases/reductases (SDR) family.</text>
</comment>
<organism evidence="4 5">
    <name type="scientific">Aureimonas endophytica</name>
    <dbReference type="NCBI Taxonomy" id="2027858"/>
    <lineage>
        <taxon>Bacteria</taxon>
        <taxon>Pseudomonadati</taxon>
        <taxon>Pseudomonadota</taxon>
        <taxon>Alphaproteobacteria</taxon>
        <taxon>Hyphomicrobiales</taxon>
        <taxon>Aurantimonadaceae</taxon>
        <taxon>Aureimonas</taxon>
    </lineage>
</organism>
<dbReference type="Pfam" id="PF13561">
    <property type="entry name" value="adh_short_C2"/>
    <property type="match status" value="1"/>
</dbReference>
<dbReference type="InterPro" id="IPR051122">
    <property type="entry name" value="SDR_DHRS6-like"/>
</dbReference>
<dbReference type="Gene3D" id="3.40.50.720">
    <property type="entry name" value="NAD(P)-binding Rossmann-like Domain"/>
    <property type="match status" value="1"/>
</dbReference>
<evidence type="ECO:0000256" key="2">
    <source>
        <dbReference type="ARBA" id="ARBA00023002"/>
    </source>
</evidence>
<dbReference type="InterPro" id="IPR036291">
    <property type="entry name" value="NAD(P)-bd_dom_sf"/>
</dbReference>
<dbReference type="PRINTS" id="PR00081">
    <property type="entry name" value="GDHRDH"/>
</dbReference>
<feature type="domain" description="Ketoreductase" evidence="3">
    <location>
        <begin position="2"/>
        <end position="173"/>
    </location>
</feature>
<dbReference type="CDD" id="cd05233">
    <property type="entry name" value="SDR_c"/>
    <property type="match status" value="1"/>
</dbReference>
<reference evidence="4" key="1">
    <citation type="journal article" date="2014" name="Int. J. Syst. Evol. Microbiol.">
        <title>Complete genome sequence of Corynebacterium casei LMG S-19264T (=DSM 44701T), isolated from a smear-ripened cheese.</title>
        <authorList>
            <consortium name="US DOE Joint Genome Institute (JGI-PGF)"/>
            <person name="Walter F."/>
            <person name="Albersmeier A."/>
            <person name="Kalinowski J."/>
            <person name="Ruckert C."/>
        </authorList>
    </citation>
    <scope>NUCLEOTIDE SEQUENCE</scope>
    <source>
        <strain evidence="4">CGMCC 1.15367</strain>
    </source>
</reference>
<name>A0A917E0Y3_9HYPH</name>
<proteinExistence type="inferred from homology"/>
<gene>
    <name evidence="4" type="ORF">GCM10011390_06980</name>
</gene>
<dbReference type="AlphaFoldDB" id="A0A917E0Y3"/>